<keyword evidence="3" id="KW-1185">Reference proteome</keyword>
<name>A0A2B4RPN0_STYPI</name>
<dbReference type="Proteomes" id="UP000225706">
    <property type="component" value="Unassembled WGS sequence"/>
</dbReference>
<evidence type="ECO:0000256" key="1">
    <source>
        <dbReference type="SAM" id="MobiDB-lite"/>
    </source>
</evidence>
<sequence>MPFVTFWQAFFAVSEIITGFIGRDDKDASSDGVEKVVQGHDPKRGNKKDKETAERVPSTECPHVEKVNNSFCKPELSRGTDDRKEEVQGHDPKKGKKKETECNRQTAERLPTSECPRMERVNKSCCKPELSQDTDDTKEVVQGHDPETGNEEDAECGGETTELIASPECSQMEKNSNVSQHISHDDCTVLTGSESGVNGSKLNPLAREFRPATQNGSPNKVVQIKKKASMVRSYDKPTAQERRRMRSCGPPQMLGVEAPPWSHPQPSCLPPRFRTSPPGRHHMMETLRVRLPASHTRPTHPTTNIVPNAWPNMNMAYTNQEYNIPTGPFAGEAPWPRPFLPNNWPAPPWMNISAVQNQNVVNPMGPMPGVVPWPVPFSNTWPTPSETNFGPNTWPNDMPDLENGVWIQAEQNPFPHNYIGSGPLQTQLLSPYPTGLYFALQILLTPRQELLKTFVDEQTPLSYSL</sequence>
<dbReference type="OrthoDB" id="10640094at2759"/>
<proteinExistence type="predicted"/>
<protein>
    <submittedName>
        <fullName evidence="2">Uncharacterized protein</fullName>
    </submittedName>
</protein>
<feature type="region of interest" description="Disordered" evidence="1">
    <location>
        <begin position="126"/>
        <end position="162"/>
    </location>
</feature>
<comment type="caution">
    <text evidence="2">The sequence shown here is derived from an EMBL/GenBank/DDBJ whole genome shotgun (WGS) entry which is preliminary data.</text>
</comment>
<gene>
    <name evidence="2" type="ORF">AWC38_SpisGene17424</name>
</gene>
<feature type="region of interest" description="Disordered" evidence="1">
    <location>
        <begin position="23"/>
        <end position="108"/>
    </location>
</feature>
<evidence type="ECO:0000313" key="3">
    <source>
        <dbReference type="Proteomes" id="UP000225706"/>
    </source>
</evidence>
<dbReference type="EMBL" id="LSMT01000424">
    <property type="protein sequence ID" value="PFX18215.1"/>
    <property type="molecule type" value="Genomic_DNA"/>
</dbReference>
<evidence type="ECO:0000313" key="2">
    <source>
        <dbReference type="EMBL" id="PFX18215.1"/>
    </source>
</evidence>
<organism evidence="2 3">
    <name type="scientific">Stylophora pistillata</name>
    <name type="common">Smooth cauliflower coral</name>
    <dbReference type="NCBI Taxonomy" id="50429"/>
    <lineage>
        <taxon>Eukaryota</taxon>
        <taxon>Metazoa</taxon>
        <taxon>Cnidaria</taxon>
        <taxon>Anthozoa</taxon>
        <taxon>Hexacorallia</taxon>
        <taxon>Scleractinia</taxon>
        <taxon>Astrocoeniina</taxon>
        <taxon>Pocilloporidae</taxon>
        <taxon>Stylophora</taxon>
    </lineage>
</organism>
<reference evidence="3" key="1">
    <citation type="journal article" date="2017" name="bioRxiv">
        <title>Comparative analysis of the genomes of Stylophora pistillata and Acropora digitifera provides evidence for extensive differences between species of corals.</title>
        <authorList>
            <person name="Voolstra C.R."/>
            <person name="Li Y."/>
            <person name="Liew Y.J."/>
            <person name="Baumgarten S."/>
            <person name="Zoccola D."/>
            <person name="Flot J.-F."/>
            <person name="Tambutte S."/>
            <person name="Allemand D."/>
            <person name="Aranda M."/>
        </authorList>
    </citation>
    <scope>NUCLEOTIDE SEQUENCE [LARGE SCALE GENOMIC DNA]</scope>
</reference>
<dbReference type="AlphaFoldDB" id="A0A2B4RPN0"/>
<feature type="compositionally biased region" description="Basic and acidic residues" evidence="1">
    <location>
        <begin position="23"/>
        <end position="54"/>
    </location>
</feature>
<accession>A0A2B4RPN0</accession>
<feature type="compositionally biased region" description="Basic and acidic residues" evidence="1">
    <location>
        <begin position="135"/>
        <end position="147"/>
    </location>
</feature>
<feature type="compositionally biased region" description="Basic and acidic residues" evidence="1">
    <location>
        <begin position="75"/>
        <end position="102"/>
    </location>
</feature>